<evidence type="ECO:0000313" key="6">
    <source>
        <dbReference type="EMBL" id="AUX33957.1"/>
    </source>
</evidence>
<dbReference type="Gene3D" id="2.60.120.260">
    <property type="entry name" value="Galactose-binding domain-like"/>
    <property type="match status" value="1"/>
</dbReference>
<dbReference type="Pfam" id="PF01847">
    <property type="entry name" value="VHL"/>
    <property type="match status" value="1"/>
</dbReference>
<comment type="similarity">
    <text evidence="1">Belongs to the sulfatase family.</text>
</comment>
<dbReference type="RefSeq" id="WP_165374238.1">
    <property type="nucleotide sequence ID" value="NZ_CP012672.1"/>
</dbReference>
<dbReference type="GO" id="GO:0004065">
    <property type="term" value="F:arylsulfatase activity"/>
    <property type="evidence" value="ECO:0007669"/>
    <property type="project" value="TreeGrafter"/>
</dbReference>
<evidence type="ECO:0000259" key="5">
    <source>
        <dbReference type="PROSITE" id="PS50022"/>
    </source>
</evidence>
<evidence type="ECO:0000256" key="2">
    <source>
        <dbReference type="ARBA" id="ARBA00022729"/>
    </source>
</evidence>
<dbReference type="SUPFAM" id="SSF49468">
    <property type="entry name" value="VHL"/>
    <property type="match status" value="1"/>
</dbReference>
<dbReference type="EMBL" id="CP012672">
    <property type="protein sequence ID" value="AUX33957.1"/>
    <property type="molecule type" value="Genomic_DNA"/>
</dbReference>
<gene>
    <name evidence="6" type="ORF">SOCE836_061250</name>
</gene>
<proteinExistence type="inferred from homology"/>
<dbReference type="Proteomes" id="UP000295497">
    <property type="component" value="Chromosome"/>
</dbReference>
<sequence length="998" mass="110456">MGDYKTAFRPIGSEALTFDGKTQYRSIPSSSEINFARDQDFTVAVQVCPDPVQPSQQNVDPGMVEKWDAYGRYPFALRYYARGAEQGKIYAGRYDETNFPTVMSKSLLNDRKFHHVAFVRRTQNGKGVLELYVDGALEASTPDTTAGDTRNGSALYLGCRGLRGGTGMNYFAGQIKDLQIYGAALSPAEIAGLARPQPQASGKPNLLLIVADDLGADALRINDATGEVTVQLDGPNGTTGPKRLPNLEKLVKHGMHFSRAWAQPVCSATRGSLFTGMQPWRSGVGYPDPGGNNTLVMNPRSGAAVRSLAEVLKGADYRCGMFGKWHMGKPDAERPPTKPAGGKKNDPKRTAWDWGWERFEGILEGGFRVVAPKYGYPQATMPLGKLASVNPEAKDPNDPREVAFAKKRDAVRTRTTEYLRRVAPEFVERQPDIQFYVWEKCYEDDPTGVMLYDRPPTERTHMYATRDQVYSAKEWIAQMLGSPWCVALTLTTPHDPFHVPPRESYTIRFANPEKPTVQEMFVAMVESMDFYIGQLLSSPEPEIQEQLKNTVIVFIGDNGTQDEDPDRPGVLLDSDEQDKATPHIGAVHVPMIIADGGSLLAGTPCYLAGAAIRGSSGDLVHILDIFRTCADIAGASAREAVDSVSLKPYLRGGSVEKREFNFSQQFGYHKMQGGRTTNKFALVSDGRYLLSCARSKFNDSDVTDEYTYTLYELVPHETIVGALREKKIESFLTDATHRAVAQRLYDEMKRHHLDGGDEKEQRGPLPFPPLFAYRYVRLLAKSEVNGGPWTSAADFQVLVNGKPLDRSAWTVTVDSEETAGENGRGQNAIDGTSASIWHTEWYSRCPAHPHWLSVDLKSPQAISGFKYLPRQNQANGRIADYEFQVSSDGQSWVTLCAGRFPDGTAEQTVDVQLANERSIRGTVAVKATFRNNGSVPLDYVWVDYAGAEKKYGTIAPRSQVVQDTYETHVWRLKDGARTVATYVPTTEPNPVFSYGNSP</sequence>
<evidence type="ECO:0000256" key="3">
    <source>
        <dbReference type="ARBA" id="ARBA00023157"/>
    </source>
</evidence>
<dbReference type="InterPro" id="IPR008979">
    <property type="entry name" value="Galactose-bd-like_sf"/>
</dbReference>
<name>A0A4P2QUA1_SORCE</name>
<dbReference type="Pfam" id="PF00884">
    <property type="entry name" value="Sulfatase"/>
    <property type="match status" value="2"/>
</dbReference>
<dbReference type="Gene3D" id="2.60.120.200">
    <property type="match status" value="1"/>
</dbReference>
<dbReference type="InterPro" id="IPR024053">
    <property type="entry name" value="VHL_beta_dom"/>
</dbReference>
<feature type="region of interest" description="Disordered" evidence="4">
    <location>
        <begin position="328"/>
        <end position="349"/>
    </location>
</feature>
<evidence type="ECO:0000256" key="4">
    <source>
        <dbReference type="SAM" id="MobiDB-lite"/>
    </source>
</evidence>
<dbReference type="AlphaFoldDB" id="A0A4P2QUA1"/>
<dbReference type="SUPFAM" id="SSF49899">
    <property type="entry name" value="Concanavalin A-like lectins/glucanases"/>
    <property type="match status" value="1"/>
</dbReference>
<dbReference type="InterPro" id="IPR006558">
    <property type="entry name" value="LamG-like"/>
</dbReference>
<dbReference type="SUPFAM" id="SSF53649">
    <property type="entry name" value="Alkaline phosphatase-like"/>
    <property type="match status" value="1"/>
</dbReference>
<keyword evidence="2" id="KW-0732">Signal</keyword>
<dbReference type="InterPro" id="IPR050738">
    <property type="entry name" value="Sulfatase"/>
</dbReference>
<organism evidence="6 7">
    <name type="scientific">Sorangium cellulosum</name>
    <name type="common">Polyangium cellulosum</name>
    <dbReference type="NCBI Taxonomy" id="56"/>
    <lineage>
        <taxon>Bacteria</taxon>
        <taxon>Pseudomonadati</taxon>
        <taxon>Myxococcota</taxon>
        <taxon>Polyangia</taxon>
        <taxon>Polyangiales</taxon>
        <taxon>Polyangiaceae</taxon>
        <taxon>Sorangium</taxon>
    </lineage>
</organism>
<dbReference type="InterPro" id="IPR000917">
    <property type="entry name" value="Sulfatase_N"/>
</dbReference>
<dbReference type="InterPro" id="IPR013320">
    <property type="entry name" value="ConA-like_dom_sf"/>
</dbReference>
<keyword evidence="3" id="KW-1015">Disulfide bond</keyword>
<protein>
    <recommendedName>
        <fullName evidence="5">F5/8 type C domain-containing protein</fullName>
    </recommendedName>
</protein>
<accession>A0A4P2QUA1</accession>
<dbReference type="InterPro" id="IPR000421">
    <property type="entry name" value="FA58C"/>
</dbReference>
<dbReference type="Pfam" id="PF13385">
    <property type="entry name" value="Laminin_G_3"/>
    <property type="match status" value="1"/>
</dbReference>
<reference evidence="6 7" key="1">
    <citation type="submission" date="2015-09" db="EMBL/GenBank/DDBJ databases">
        <title>Sorangium comparison.</title>
        <authorList>
            <person name="Zaburannyi N."/>
            <person name="Bunk B."/>
            <person name="Overmann J."/>
            <person name="Mueller R."/>
        </authorList>
    </citation>
    <scope>NUCLEOTIDE SEQUENCE [LARGE SCALE GENOMIC DNA]</scope>
    <source>
        <strain evidence="6 7">So ce836</strain>
    </source>
</reference>
<dbReference type="SMART" id="SM00560">
    <property type="entry name" value="LamGL"/>
    <property type="match status" value="1"/>
</dbReference>
<evidence type="ECO:0000313" key="7">
    <source>
        <dbReference type="Proteomes" id="UP000295497"/>
    </source>
</evidence>
<dbReference type="InterPro" id="IPR036208">
    <property type="entry name" value="VHL_sf"/>
</dbReference>
<dbReference type="PANTHER" id="PTHR42693">
    <property type="entry name" value="ARYLSULFATASE FAMILY MEMBER"/>
    <property type="match status" value="1"/>
</dbReference>
<dbReference type="PANTHER" id="PTHR42693:SF33">
    <property type="entry name" value="ARYLSULFATASE"/>
    <property type="match status" value="1"/>
</dbReference>
<dbReference type="Gene3D" id="3.40.720.10">
    <property type="entry name" value="Alkaline Phosphatase, subunit A"/>
    <property type="match status" value="1"/>
</dbReference>
<dbReference type="SUPFAM" id="SSF49785">
    <property type="entry name" value="Galactose-binding domain-like"/>
    <property type="match status" value="1"/>
</dbReference>
<dbReference type="Pfam" id="PF00754">
    <property type="entry name" value="F5_F8_type_C"/>
    <property type="match status" value="1"/>
</dbReference>
<dbReference type="PROSITE" id="PS50022">
    <property type="entry name" value="FA58C_3"/>
    <property type="match status" value="1"/>
</dbReference>
<dbReference type="InterPro" id="IPR017850">
    <property type="entry name" value="Alkaline_phosphatase_core_sf"/>
</dbReference>
<feature type="domain" description="F5/8 type C" evidence="5">
    <location>
        <begin position="792"/>
        <end position="895"/>
    </location>
</feature>
<evidence type="ECO:0000256" key="1">
    <source>
        <dbReference type="ARBA" id="ARBA00008779"/>
    </source>
</evidence>